<evidence type="ECO:0000256" key="2">
    <source>
        <dbReference type="ARBA" id="ARBA00022729"/>
    </source>
</evidence>
<evidence type="ECO:0000256" key="1">
    <source>
        <dbReference type="ARBA" id="ARBA00006010"/>
    </source>
</evidence>
<keyword evidence="2 3" id="KW-0732">Signal</keyword>
<dbReference type="OrthoDB" id="5421723at2759"/>
<proteinExistence type="inferred from homology"/>
<dbReference type="InterPro" id="IPR006969">
    <property type="entry name" value="Stig-like"/>
</dbReference>
<name>A0A2R6WAW7_MARPO</name>
<keyword evidence="5" id="KW-1185">Reference proteome</keyword>
<dbReference type="EMBL" id="KZ772789">
    <property type="protein sequence ID" value="PTQ30989.1"/>
    <property type="molecule type" value="Genomic_DNA"/>
</dbReference>
<evidence type="ECO:0000313" key="4">
    <source>
        <dbReference type="EMBL" id="PTQ30989.1"/>
    </source>
</evidence>
<dbReference type="Proteomes" id="UP000244005">
    <property type="component" value="Unassembled WGS sequence"/>
</dbReference>
<evidence type="ECO:0000313" key="5">
    <source>
        <dbReference type="Proteomes" id="UP000244005"/>
    </source>
</evidence>
<dbReference type="Gramene" id="Mp5g16630.1">
    <property type="protein sequence ID" value="Mp5g16630.1.cds1"/>
    <property type="gene ID" value="Mp5g16630"/>
</dbReference>
<dbReference type="AlphaFoldDB" id="A0A2R6WAW7"/>
<dbReference type="PANTHER" id="PTHR33227:SF48">
    <property type="entry name" value="STIGMA-SPECIFIC STIG1-LIKE PROTEIN 4"/>
    <property type="match status" value="1"/>
</dbReference>
<protein>
    <recommendedName>
        <fullName evidence="6">4Fe-4S ferredoxin-type domain-containing protein</fullName>
    </recommendedName>
</protein>
<evidence type="ECO:0000256" key="3">
    <source>
        <dbReference type="SAM" id="SignalP"/>
    </source>
</evidence>
<dbReference type="OMA" id="KLICCKH"/>
<sequence>MTQMTAFIAYAILFTYVLTVKAELMDSPALKVSSTARLRGRNLLNATPAQNTCKFNSTICSEPNSAGPKCCDEVCVDTSSDENNCGSCGRDCSFGKTCCDGDCIDLQTDEDNCGRCGLKCPKTISINNLNGKCENGLCDYN</sequence>
<dbReference type="PANTHER" id="PTHR33227">
    <property type="entry name" value="STIGMA-SPECIFIC STIG1-LIKE PROTEIN 3"/>
    <property type="match status" value="1"/>
</dbReference>
<dbReference type="Pfam" id="PF04885">
    <property type="entry name" value="Stig1"/>
    <property type="match status" value="1"/>
</dbReference>
<feature type="signal peptide" evidence="3">
    <location>
        <begin position="1"/>
        <end position="22"/>
    </location>
</feature>
<accession>A0A2R6WAW7</accession>
<comment type="similarity">
    <text evidence="1">Belongs to the STIG1 family.</text>
</comment>
<reference evidence="5" key="1">
    <citation type="journal article" date="2017" name="Cell">
        <title>Insights into land plant evolution garnered from the Marchantia polymorpha genome.</title>
        <authorList>
            <person name="Bowman J.L."/>
            <person name="Kohchi T."/>
            <person name="Yamato K.T."/>
            <person name="Jenkins J."/>
            <person name="Shu S."/>
            <person name="Ishizaki K."/>
            <person name="Yamaoka S."/>
            <person name="Nishihama R."/>
            <person name="Nakamura Y."/>
            <person name="Berger F."/>
            <person name="Adam C."/>
            <person name="Aki S.S."/>
            <person name="Althoff F."/>
            <person name="Araki T."/>
            <person name="Arteaga-Vazquez M.A."/>
            <person name="Balasubrmanian S."/>
            <person name="Barry K."/>
            <person name="Bauer D."/>
            <person name="Boehm C.R."/>
            <person name="Briginshaw L."/>
            <person name="Caballero-Perez J."/>
            <person name="Catarino B."/>
            <person name="Chen F."/>
            <person name="Chiyoda S."/>
            <person name="Chovatia M."/>
            <person name="Davies K.M."/>
            <person name="Delmans M."/>
            <person name="Demura T."/>
            <person name="Dierschke T."/>
            <person name="Dolan L."/>
            <person name="Dorantes-Acosta A.E."/>
            <person name="Eklund D.M."/>
            <person name="Florent S.N."/>
            <person name="Flores-Sandoval E."/>
            <person name="Fujiyama A."/>
            <person name="Fukuzawa H."/>
            <person name="Galik B."/>
            <person name="Grimanelli D."/>
            <person name="Grimwood J."/>
            <person name="Grossniklaus U."/>
            <person name="Hamada T."/>
            <person name="Haseloff J."/>
            <person name="Hetherington A.J."/>
            <person name="Higo A."/>
            <person name="Hirakawa Y."/>
            <person name="Hundley H.N."/>
            <person name="Ikeda Y."/>
            <person name="Inoue K."/>
            <person name="Inoue S.I."/>
            <person name="Ishida S."/>
            <person name="Jia Q."/>
            <person name="Kakita M."/>
            <person name="Kanazawa T."/>
            <person name="Kawai Y."/>
            <person name="Kawashima T."/>
            <person name="Kennedy M."/>
            <person name="Kinose K."/>
            <person name="Kinoshita T."/>
            <person name="Kohara Y."/>
            <person name="Koide E."/>
            <person name="Komatsu K."/>
            <person name="Kopischke S."/>
            <person name="Kubo M."/>
            <person name="Kyozuka J."/>
            <person name="Lagercrantz U."/>
            <person name="Lin S.S."/>
            <person name="Lindquist E."/>
            <person name="Lipzen A.M."/>
            <person name="Lu C.W."/>
            <person name="De Luna E."/>
            <person name="Martienssen R.A."/>
            <person name="Minamino N."/>
            <person name="Mizutani M."/>
            <person name="Mizutani M."/>
            <person name="Mochizuki N."/>
            <person name="Monte I."/>
            <person name="Mosher R."/>
            <person name="Nagasaki H."/>
            <person name="Nakagami H."/>
            <person name="Naramoto S."/>
            <person name="Nishitani K."/>
            <person name="Ohtani M."/>
            <person name="Okamoto T."/>
            <person name="Okumura M."/>
            <person name="Phillips J."/>
            <person name="Pollak B."/>
            <person name="Reinders A."/>
            <person name="Rovekamp M."/>
            <person name="Sano R."/>
            <person name="Sawa S."/>
            <person name="Schmid M.W."/>
            <person name="Shirakawa M."/>
            <person name="Solano R."/>
            <person name="Spunde A."/>
            <person name="Suetsugu N."/>
            <person name="Sugano S."/>
            <person name="Sugiyama A."/>
            <person name="Sun R."/>
            <person name="Suzuki Y."/>
            <person name="Takenaka M."/>
            <person name="Takezawa D."/>
            <person name="Tomogane H."/>
            <person name="Tsuzuki M."/>
            <person name="Ueda T."/>
            <person name="Umeda M."/>
            <person name="Ward J.M."/>
            <person name="Watanabe Y."/>
            <person name="Yazaki K."/>
            <person name="Yokoyama R."/>
            <person name="Yoshitake Y."/>
            <person name="Yotsui I."/>
            <person name="Zachgo S."/>
            <person name="Schmutz J."/>
        </authorList>
    </citation>
    <scope>NUCLEOTIDE SEQUENCE [LARGE SCALE GENOMIC DNA]</scope>
    <source>
        <strain evidence="5">Tak-1</strain>
    </source>
</reference>
<feature type="chain" id="PRO_5015354324" description="4Fe-4S ferredoxin-type domain-containing protein" evidence="3">
    <location>
        <begin position="23"/>
        <end position="141"/>
    </location>
</feature>
<evidence type="ECO:0008006" key="6">
    <source>
        <dbReference type="Google" id="ProtNLM"/>
    </source>
</evidence>
<gene>
    <name evidence="4" type="ORF">MARPO_0117s0043</name>
</gene>
<organism evidence="4 5">
    <name type="scientific">Marchantia polymorpha</name>
    <name type="common">Common liverwort</name>
    <name type="synonym">Marchantia aquatica</name>
    <dbReference type="NCBI Taxonomy" id="3197"/>
    <lineage>
        <taxon>Eukaryota</taxon>
        <taxon>Viridiplantae</taxon>
        <taxon>Streptophyta</taxon>
        <taxon>Embryophyta</taxon>
        <taxon>Marchantiophyta</taxon>
        <taxon>Marchantiopsida</taxon>
        <taxon>Marchantiidae</taxon>
        <taxon>Marchantiales</taxon>
        <taxon>Marchantiaceae</taxon>
        <taxon>Marchantia</taxon>
    </lineage>
</organism>